<proteinExistence type="predicted"/>
<accession>D8TXZ0</accession>
<feature type="compositionally biased region" description="Gly residues" evidence="1">
    <location>
        <begin position="711"/>
        <end position="727"/>
    </location>
</feature>
<keyword evidence="3" id="KW-1185">Reference proteome</keyword>
<dbReference type="Proteomes" id="UP000001058">
    <property type="component" value="Unassembled WGS sequence"/>
</dbReference>
<organism evidence="3">
    <name type="scientific">Volvox carteri f. nagariensis</name>
    <dbReference type="NCBI Taxonomy" id="3068"/>
    <lineage>
        <taxon>Eukaryota</taxon>
        <taxon>Viridiplantae</taxon>
        <taxon>Chlorophyta</taxon>
        <taxon>core chlorophytes</taxon>
        <taxon>Chlorophyceae</taxon>
        <taxon>CS clade</taxon>
        <taxon>Chlamydomonadales</taxon>
        <taxon>Volvocaceae</taxon>
        <taxon>Volvox</taxon>
    </lineage>
</organism>
<protein>
    <submittedName>
        <fullName evidence="2">Uncharacterized protein</fullName>
    </submittedName>
</protein>
<feature type="compositionally biased region" description="Basic and acidic residues" evidence="1">
    <location>
        <begin position="437"/>
        <end position="447"/>
    </location>
</feature>
<evidence type="ECO:0000313" key="3">
    <source>
        <dbReference type="Proteomes" id="UP000001058"/>
    </source>
</evidence>
<evidence type="ECO:0000256" key="1">
    <source>
        <dbReference type="SAM" id="MobiDB-lite"/>
    </source>
</evidence>
<feature type="region of interest" description="Disordered" evidence="1">
    <location>
        <begin position="27"/>
        <end position="143"/>
    </location>
</feature>
<feature type="compositionally biased region" description="Basic and acidic residues" evidence="1">
    <location>
        <begin position="35"/>
        <end position="45"/>
    </location>
</feature>
<feature type="compositionally biased region" description="Gly residues" evidence="1">
    <location>
        <begin position="128"/>
        <end position="139"/>
    </location>
</feature>
<dbReference type="OrthoDB" id="552031at2759"/>
<feature type="region of interest" description="Disordered" evidence="1">
    <location>
        <begin position="614"/>
        <end position="647"/>
    </location>
</feature>
<gene>
    <name evidence="2" type="ORF">VOLCADRAFT_91792</name>
</gene>
<feature type="compositionally biased region" description="Polar residues" evidence="1">
    <location>
        <begin position="63"/>
        <end position="87"/>
    </location>
</feature>
<feature type="compositionally biased region" description="Polar residues" evidence="1">
    <location>
        <begin position="626"/>
        <end position="636"/>
    </location>
</feature>
<dbReference type="RefSeq" id="XP_002951278.1">
    <property type="nucleotide sequence ID" value="XM_002951232.1"/>
</dbReference>
<dbReference type="KEGG" id="vcn:VOLCADRAFT_91792"/>
<dbReference type="AlphaFoldDB" id="D8TXZ0"/>
<dbReference type="EMBL" id="GL378343">
    <property type="protein sequence ID" value="EFJ47807.1"/>
    <property type="molecule type" value="Genomic_DNA"/>
</dbReference>
<feature type="region of interest" description="Disordered" evidence="1">
    <location>
        <begin position="564"/>
        <end position="587"/>
    </location>
</feature>
<dbReference type="GeneID" id="9615357"/>
<feature type="region of interest" description="Disordered" evidence="1">
    <location>
        <begin position="314"/>
        <end position="385"/>
    </location>
</feature>
<feature type="compositionally biased region" description="Basic residues" evidence="1">
    <location>
        <begin position="614"/>
        <end position="623"/>
    </location>
</feature>
<dbReference type="InParanoid" id="D8TXZ0"/>
<evidence type="ECO:0000313" key="2">
    <source>
        <dbReference type="EMBL" id="EFJ47807.1"/>
    </source>
</evidence>
<feature type="region of interest" description="Disordered" evidence="1">
    <location>
        <begin position="437"/>
        <end position="463"/>
    </location>
</feature>
<feature type="region of interest" description="Disordered" evidence="1">
    <location>
        <begin position="660"/>
        <end position="734"/>
    </location>
</feature>
<name>D8TXZ0_VOLCA</name>
<reference evidence="2 3" key="1">
    <citation type="journal article" date="2010" name="Science">
        <title>Genomic analysis of organismal complexity in the multicellular green alga Volvox carteri.</title>
        <authorList>
            <person name="Prochnik S.E."/>
            <person name="Umen J."/>
            <person name="Nedelcu A.M."/>
            <person name="Hallmann A."/>
            <person name="Miller S.M."/>
            <person name="Nishii I."/>
            <person name="Ferris P."/>
            <person name="Kuo A."/>
            <person name="Mitros T."/>
            <person name="Fritz-Laylin L.K."/>
            <person name="Hellsten U."/>
            <person name="Chapman J."/>
            <person name="Simakov O."/>
            <person name="Rensing S.A."/>
            <person name="Terry A."/>
            <person name="Pangilinan J."/>
            <person name="Kapitonov V."/>
            <person name="Jurka J."/>
            <person name="Salamov A."/>
            <person name="Shapiro H."/>
            <person name="Schmutz J."/>
            <person name="Grimwood J."/>
            <person name="Lindquist E."/>
            <person name="Lucas S."/>
            <person name="Grigoriev I.V."/>
            <person name="Schmitt R."/>
            <person name="Kirk D."/>
            <person name="Rokhsar D.S."/>
        </authorList>
    </citation>
    <scope>NUCLEOTIDE SEQUENCE [LARGE SCALE GENOMIC DNA]</scope>
    <source>
        <strain evidence="3">f. Nagariensis / Eve</strain>
    </source>
</reference>
<sequence>MDNKANGVESELIASCGTRFLYARGTETATSRNSRTKDAAGRLDRSLSPTPALSRKDSRRRNVNNVRFKQSVQISMIDTSGRTSPSESAAARGGTGKASRLAGSTTENFPEQRRGLDAENDDGAAVDGAGGETFSGGTGHTVDGEDYDDVINISMHKVLEQLEEERNRLKSIDRGMSTLVDSVLTVKTRTAHEIIGRTLRHRSPSLLLTRAPLDENLMQCKAMAPRYDILMGRETPPLAQDEEEEDDGDLVQEGSKQILLDFYAKHSDLYKWVHSPPPMPEETKPAPPATKLHTKRKEALAFGSGRGRVVDFGVGASDDSDDGGLVRSRSPTLVGPPLTSPLHGASKCAPRLGERPASSGHEAKPGRSSAVAARRQDGTEPSGGATAAVGAFTAAAATTVTVFAAGGIRQHDPPSDPQALVLNLSLKRSLSEKLSSDFRGVSGEKDCSGYGSGGDQSSLIPSNPDEVLKSIQSMLTDIQTSNPRLSPYLPSFVADSLTRARASKTGPQPLAAALSTITTAFRPSSHVRPGSTCTTTAPTAAGAVGVAALAAQASGAWTANAAEDKVANDPGGSDAGGDRGEADGCPAAGDVMPAHRCPSSLVHLARELQPLHKHVMRTRRRRGSASGLQASSTATDNKPKNNHGNRGRAVAIVRFESGRGRLDLVSPSPTAGGGDGGGTDSTANDGDDEHDDKDLISPEASGRCTSNASSRGGGHDGGGSGRGGGISGRAADAQRRALPPEQIQGPQFCMDSDMEPEVPLWTKPPAPDPMARAAPYSAWNSNGVIMRHGSALLRAGLARRRRRRGTEVMGVAARWRTGEEKGAPAYGIRVLGDHT</sequence>